<evidence type="ECO:0000256" key="3">
    <source>
        <dbReference type="SAM" id="Phobius"/>
    </source>
</evidence>
<dbReference type="InterPro" id="IPR003594">
    <property type="entry name" value="HATPase_dom"/>
</dbReference>
<dbReference type="InterPro" id="IPR036097">
    <property type="entry name" value="HisK_dim/P_sf"/>
</dbReference>
<gene>
    <name evidence="5" type="ORF">A9Q84_17455</name>
</gene>
<sequence length="526" mass="60338">MKLKDLTLTNEKQMINEIEKLDSKLLSKKILYLFLAASSILIIQSIYNIFTLGEVDGSIKTVHSSTEKLESLTREVSTPISRLRMLSMELVMAPNVKSQTILLNHMNRIEVKIDKTVLLWLKELEENMQTKQVQEKNEFVLFEKIIKKWNDYKKAISKTKYYVRKEIRVASFISVTKQESEIYNKLIMSIEKFNKKQLELSQIVYNEAESTAAYAYTVMIMTTVIEVIILKLIMFFVLRLVKTYSKNKEIYEDHLELQITQNEMMQTKINAQEKLASLGTLTTGIAHEINKPINLINSSALSIQDLFLKKLAILGKDLSENNKNIFNTLSTDSNKLLNIITENGKRASLIINNMILQTQSKESKIERINLKQHLRTYIEKYNDSSVKLIKDLNLQQDIDLSDHGDINIYPKELGRAILNIVDNSLFSMKEKFDSLGKEKYSPRLKITTRDFDHKFIEIYIYDNGNGIDETLIDKVFDPFFTTKGTGNGSGLGLSIAYDLIVILHSGKITINSESGDFTEVVILIPA</sequence>
<evidence type="ECO:0000259" key="4">
    <source>
        <dbReference type="PROSITE" id="PS50109"/>
    </source>
</evidence>
<accession>A0A1Y5F8I2</accession>
<dbReference type="SMART" id="SM00387">
    <property type="entry name" value="HATPase_c"/>
    <property type="match status" value="1"/>
</dbReference>
<dbReference type="InterPro" id="IPR004358">
    <property type="entry name" value="Sig_transdc_His_kin-like_C"/>
</dbReference>
<dbReference type="PANTHER" id="PTHR43065">
    <property type="entry name" value="SENSOR HISTIDINE KINASE"/>
    <property type="match status" value="1"/>
</dbReference>
<dbReference type="InterPro" id="IPR036890">
    <property type="entry name" value="HATPase_C_sf"/>
</dbReference>
<dbReference type="EC" id="2.7.13.3" evidence="2"/>
<dbReference type="Pfam" id="PF02518">
    <property type="entry name" value="HATPase_c"/>
    <property type="match status" value="1"/>
</dbReference>
<dbReference type="PRINTS" id="PR00344">
    <property type="entry name" value="BCTRLSENSOR"/>
</dbReference>
<dbReference type="Proteomes" id="UP000196531">
    <property type="component" value="Unassembled WGS sequence"/>
</dbReference>
<organism evidence="5 6">
    <name type="scientific">Halobacteriovorax marinus</name>
    <dbReference type="NCBI Taxonomy" id="97084"/>
    <lineage>
        <taxon>Bacteria</taxon>
        <taxon>Pseudomonadati</taxon>
        <taxon>Bdellovibrionota</taxon>
        <taxon>Bacteriovoracia</taxon>
        <taxon>Bacteriovoracales</taxon>
        <taxon>Halobacteriovoraceae</taxon>
        <taxon>Halobacteriovorax</taxon>
    </lineage>
</organism>
<dbReference type="EMBL" id="MAAO01000011">
    <property type="protein sequence ID" value="OUR94097.1"/>
    <property type="molecule type" value="Genomic_DNA"/>
</dbReference>
<comment type="caution">
    <text evidence="5">The sequence shown here is derived from an EMBL/GenBank/DDBJ whole genome shotgun (WGS) entry which is preliminary data.</text>
</comment>
<reference evidence="6" key="1">
    <citation type="journal article" date="2017" name="Proc. Natl. Acad. Sci. U.S.A.">
        <title>Simulation of Deepwater Horizon oil plume reveals substrate specialization within a complex community of hydrocarbon-degraders.</title>
        <authorList>
            <person name="Hu P."/>
            <person name="Dubinsky E.A."/>
            <person name="Probst A.J."/>
            <person name="Wang J."/>
            <person name="Sieber C.M.K."/>
            <person name="Tom L.M."/>
            <person name="Gardinali P."/>
            <person name="Banfield J.F."/>
            <person name="Atlas R.M."/>
            <person name="Andersen G.L."/>
        </authorList>
    </citation>
    <scope>NUCLEOTIDE SEQUENCE [LARGE SCALE GENOMIC DNA]</scope>
</reference>
<name>A0A1Y5F8I2_9BACT</name>
<evidence type="ECO:0000313" key="6">
    <source>
        <dbReference type="Proteomes" id="UP000196531"/>
    </source>
</evidence>
<feature type="transmembrane region" description="Helical" evidence="3">
    <location>
        <begin position="213"/>
        <end position="238"/>
    </location>
</feature>
<evidence type="ECO:0000313" key="5">
    <source>
        <dbReference type="EMBL" id="OUR94097.1"/>
    </source>
</evidence>
<dbReference type="InterPro" id="IPR005467">
    <property type="entry name" value="His_kinase_dom"/>
</dbReference>
<dbReference type="Gene3D" id="3.30.565.10">
    <property type="entry name" value="Histidine kinase-like ATPase, C-terminal domain"/>
    <property type="match status" value="1"/>
</dbReference>
<feature type="domain" description="Histidine kinase" evidence="4">
    <location>
        <begin position="284"/>
        <end position="526"/>
    </location>
</feature>
<dbReference type="GO" id="GO:0000155">
    <property type="term" value="F:phosphorelay sensor kinase activity"/>
    <property type="evidence" value="ECO:0007669"/>
    <property type="project" value="InterPro"/>
</dbReference>
<dbReference type="PROSITE" id="PS50109">
    <property type="entry name" value="HIS_KIN"/>
    <property type="match status" value="1"/>
</dbReference>
<dbReference type="SUPFAM" id="SSF47384">
    <property type="entry name" value="Homodimeric domain of signal transducing histidine kinase"/>
    <property type="match status" value="1"/>
</dbReference>
<evidence type="ECO:0000256" key="2">
    <source>
        <dbReference type="ARBA" id="ARBA00012438"/>
    </source>
</evidence>
<dbReference type="SUPFAM" id="SSF55874">
    <property type="entry name" value="ATPase domain of HSP90 chaperone/DNA topoisomerase II/histidine kinase"/>
    <property type="match status" value="1"/>
</dbReference>
<protein>
    <recommendedName>
        <fullName evidence="2">histidine kinase</fullName>
        <ecNumber evidence="2">2.7.13.3</ecNumber>
    </recommendedName>
</protein>
<keyword evidence="3" id="KW-0472">Membrane</keyword>
<proteinExistence type="predicted"/>
<dbReference type="PANTHER" id="PTHR43065:SF42">
    <property type="entry name" value="TWO-COMPONENT SENSOR PPRA"/>
    <property type="match status" value="1"/>
</dbReference>
<evidence type="ECO:0000256" key="1">
    <source>
        <dbReference type="ARBA" id="ARBA00000085"/>
    </source>
</evidence>
<comment type="catalytic activity">
    <reaction evidence="1">
        <text>ATP + protein L-histidine = ADP + protein N-phospho-L-histidine.</text>
        <dbReference type="EC" id="2.7.13.3"/>
    </reaction>
</comment>
<feature type="transmembrane region" description="Helical" evidence="3">
    <location>
        <begin position="30"/>
        <end position="50"/>
    </location>
</feature>
<keyword evidence="3" id="KW-0812">Transmembrane</keyword>
<keyword evidence="3" id="KW-1133">Transmembrane helix</keyword>
<dbReference type="AlphaFoldDB" id="A0A1Y5F8I2"/>
<dbReference type="Gene3D" id="1.10.287.130">
    <property type="match status" value="1"/>
</dbReference>